<evidence type="ECO:0000313" key="4">
    <source>
        <dbReference type="EMBL" id="EXJ58670.1"/>
    </source>
</evidence>
<dbReference type="InterPro" id="IPR036249">
    <property type="entry name" value="Thioredoxin-like_sf"/>
</dbReference>
<dbReference type="EMBL" id="AMGW01000004">
    <property type="protein sequence ID" value="EXJ58670.1"/>
    <property type="molecule type" value="Genomic_DNA"/>
</dbReference>
<evidence type="ECO:0000256" key="1">
    <source>
        <dbReference type="ARBA" id="ARBA00007409"/>
    </source>
</evidence>
<gene>
    <name evidence="4" type="ORF">A1O7_06098</name>
</gene>
<dbReference type="Proteomes" id="UP000019473">
    <property type="component" value="Unassembled WGS sequence"/>
</dbReference>
<dbReference type="PANTHER" id="PTHR44051">
    <property type="entry name" value="GLUTATHIONE S-TRANSFERASE-RELATED"/>
    <property type="match status" value="1"/>
</dbReference>
<dbReference type="InterPro" id="IPR040079">
    <property type="entry name" value="Glutathione_S-Trfase"/>
</dbReference>
<dbReference type="PROSITE" id="PS50405">
    <property type="entry name" value="GST_CTER"/>
    <property type="match status" value="1"/>
</dbReference>
<dbReference type="AlphaFoldDB" id="W9W119"/>
<dbReference type="Gene3D" id="3.40.30.10">
    <property type="entry name" value="Glutaredoxin"/>
    <property type="match status" value="1"/>
</dbReference>
<dbReference type="OrthoDB" id="2309723at2759"/>
<dbReference type="STRING" id="1182544.W9W119"/>
<dbReference type="InterPro" id="IPR004046">
    <property type="entry name" value="GST_C"/>
</dbReference>
<evidence type="ECO:0000259" key="2">
    <source>
        <dbReference type="PROSITE" id="PS50404"/>
    </source>
</evidence>
<accession>W9W119</accession>
<proteinExistence type="inferred from homology"/>
<comment type="similarity">
    <text evidence="1">Belongs to the GST superfamily.</text>
</comment>
<keyword evidence="5" id="KW-1185">Reference proteome</keyword>
<feature type="domain" description="GST C-terminal" evidence="3">
    <location>
        <begin position="98"/>
        <end position="222"/>
    </location>
</feature>
<dbReference type="SUPFAM" id="SSF52833">
    <property type="entry name" value="Thioredoxin-like"/>
    <property type="match status" value="1"/>
</dbReference>
<dbReference type="Gene3D" id="1.20.1050.10">
    <property type="match status" value="1"/>
</dbReference>
<dbReference type="InterPro" id="IPR036282">
    <property type="entry name" value="Glutathione-S-Trfase_C_sf"/>
</dbReference>
<dbReference type="eggNOG" id="KOG0867">
    <property type="taxonomic scope" value="Eukaryota"/>
</dbReference>
<dbReference type="PANTHER" id="PTHR44051:SF9">
    <property type="entry name" value="GLUTATHIONE S-TRANSFERASE 1"/>
    <property type="match status" value="1"/>
</dbReference>
<dbReference type="HOGENOM" id="CLU_011226_15_4_1"/>
<dbReference type="VEuPathDB" id="FungiDB:A1O7_06098"/>
<dbReference type="SFLD" id="SFLDG00358">
    <property type="entry name" value="Main_(cytGST)"/>
    <property type="match status" value="1"/>
</dbReference>
<sequence>MSQPQPHPLTVHHLHISQSERIVFLCEELSIPYTLKTYTRAPIFAPPDLAALTPQRSAPAITTTNPVTGVEFHMSESGAIAEYINAIYGGNKLSLPPTHANYPDYIFWFHYATGSLGPAFFRRMMSLAMDPAGSSAYAQSVVAGIQKHLAALEARLGLTGAYLAGEEFTLADIIVMWSLTTGRMWYRVDLGSYPGVLGYLGRVAGRPGYQRAIAKAEPGLEWRGALTAEGPELFAPYRDVLVKIGVDVGRVKVGAKV</sequence>
<dbReference type="Pfam" id="PF00043">
    <property type="entry name" value="GST_C"/>
    <property type="match status" value="1"/>
</dbReference>
<dbReference type="RefSeq" id="XP_007758293.1">
    <property type="nucleotide sequence ID" value="XM_007760103.1"/>
</dbReference>
<protein>
    <recommendedName>
        <fullName evidence="6">Glutathione S-transferase</fullName>
    </recommendedName>
</protein>
<comment type="caution">
    <text evidence="4">The sequence shown here is derived from an EMBL/GenBank/DDBJ whole genome shotgun (WGS) entry which is preliminary data.</text>
</comment>
<dbReference type="GeneID" id="19180678"/>
<dbReference type="SUPFAM" id="SSF47616">
    <property type="entry name" value="GST C-terminal domain-like"/>
    <property type="match status" value="1"/>
</dbReference>
<reference evidence="4 5" key="1">
    <citation type="submission" date="2013-03" db="EMBL/GenBank/DDBJ databases">
        <title>The Genome Sequence of Cladophialophora yegresii CBS 114405.</title>
        <authorList>
            <consortium name="The Broad Institute Genomics Platform"/>
            <person name="Cuomo C."/>
            <person name="de Hoog S."/>
            <person name="Gorbushina A."/>
            <person name="Walker B."/>
            <person name="Young S.K."/>
            <person name="Zeng Q."/>
            <person name="Gargeya S."/>
            <person name="Fitzgerald M."/>
            <person name="Haas B."/>
            <person name="Abouelleil A."/>
            <person name="Allen A.W."/>
            <person name="Alvarado L."/>
            <person name="Arachchi H.M."/>
            <person name="Berlin A.M."/>
            <person name="Chapman S.B."/>
            <person name="Gainer-Dewar J."/>
            <person name="Goldberg J."/>
            <person name="Griggs A."/>
            <person name="Gujja S."/>
            <person name="Hansen M."/>
            <person name="Howarth C."/>
            <person name="Imamovic A."/>
            <person name="Ireland A."/>
            <person name="Larimer J."/>
            <person name="McCowan C."/>
            <person name="Murphy C."/>
            <person name="Pearson M."/>
            <person name="Poon T.W."/>
            <person name="Priest M."/>
            <person name="Roberts A."/>
            <person name="Saif S."/>
            <person name="Shea T."/>
            <person name="Sisk P."/>
            <person name="Sykes S."/>
            <person name="Wortman J."/>
            <person name="Nusbaum C."/>
            <person name="Birren B."/>
        </authorList>
    </citation>
    <scope>NUCLEOTIDE SEQUENCE [LARGE SCALE GENOMIC DNA]</scope>
    <source>
        <strain evidence="4 5">CBS 114405</strain>
    </source>
</reference>
<evidence type="ECO:0000313" key="5">
    <source>
        <dbReference type="Proteomes" id="UP000019473"/>
    </source>
</evidence>
<dbReference type="InterPro" id="IPR004045">
    <property type="entry name" value="Glutathione_S-Trfase_N"/>
</dbReference>
<dbReference type="Pfam" id="PF13409">
    <property type="entry name" value="GST_N_2"/>
    <property type="match status" value="1"/>
</dbReference>
<organism evidence="4 5">
    <name type="scientific">Cladophialophora yegresii CBS 114405</name>
    <dbReference type="NCBI Taxonomy" id="1182544"/>
    <lineage>
        <taxon>Eukaryota</taxon>
        <taxon>Fungi</taxon>
        <taxon>Dikarya</taxon>
        <taxon>Ascomycota</taxon>
        <taxon>Pezizomycotina</taxon>
        <taxon>Eurotiomycetes</taxon>
        <taxon>Chaetothyriomycetidae</taxon>
        <taxon>Chaetothyriales</taxon>
        <taxon>Herpotrichiellaceae</taxon>
        <taxon>Cladophialophora</taxon>
    </lineage>
</organism>
<evidence type="ECO:0008006" key="6">
    <source>
        <dbReference type="Google" id="ProtNLM"/>
    </source>
</evidence>
<name>W9W119_9EURO</name>
<dbReference type="PROSITE" id="PS50404">
    <property type="entry name" value="GST_NTER"/>
    <property type="match status" value="1"/>
</dbReference>
<feature type="domain" description="GST N-terminal" evidence="2">
    <location>
        <begin position="6"/>
        <end position="92"/>
    </location>
</feature>
<evidence type="ECO:0000259" key="3">
    <source>
        <dbReference type="PROSITE" id="PS50405"/>
    </source>
</evidence>
<dbReference type="InterPro" id="IPR010987">
    <property type="entry name" value="Glutathione-S-Trfase_C-like"/>
</dbReference>
<dbReference type="SFLD" id="SFLDS00019">
    <property type="entry name" value="Glutathione_Transferase_(cytos"/>
    <property type="match status" value="1"/>
</dbReference>